<reference evidence="1" key="1">
    <citation type="submission" date="2023-06" db="EMBL/GenBank/DDBJ databases">
        <title>Genome-scale phylogeny and comparative genomics of the fungal order Sordariales.</title>
        <authorList>
            <consortium name="Lawrence Berkeley National Laboratory"/>
            <person name="Hensen N."/>
            <person name="Bonometti L."/>
            <person name="Westerberg I."/>
            <person name="Brannstrom I.O."/>
            <person name="Guillou S."/>
            <person name="Cros-Aarteil S."/>
            <person name="Calhoun S."/>
            <person name="Haridas S."/>
            <person name="Kuo A."/>
            <person name="Mondo S."/>
            <person name="Pangilinan J."/>
            <person name="Riley R."/>
            <person name="LaButti K."/>
            <person name="Andreopoulos B."/>
            <person name="Lipzen A."/>
            <person name="Chen C."/>
            <person name="Yanf M."/>
            <person name="Daum C."/>
            <person name="Ng V."/>
            <person name="Clum A."/>
            <person name="Steindorff A."/>
            <person name="Ohm R."/>
            <person name="Martin F."/>
            <person name="Silar P."/>
            <person name="Natvig D."/>
            <person name="Lalanne C."/>
            <person name="Gautier V."/>
            <person name="Ament-velasquez S.L."/>
            <person name="Kruys A."/>
            <person name="Hutchinson M.I."/>
            <person name="Powell A.J."/>
            <person name="Barry K."/>
            <person name="Miller A.N."/>
            <person name="Grigoriev I.V."/>
            <person name="Debuchy R."/>
            <person name="Gladieux P."/>
            <person name="Thoren M.H."/>
            <person name="Johannesson H."/>
        </authorList>
    </citation>
    <scope>NUCLEOTIDE SEQUENCE</scope>
    <source>
        <strain evidence="1">SMH3187-1</strain>
    </source>
</reference>
<keyword evidence="2" id="KW-1185">Reference proteome</keyword>
<evidence type="ECO:0000313" key="1">
    <source>
        <dbReference type="EMBL" id="KAK0753100.1"/>
    </source>
</evidence>
<sequence>MKGFWELQTCMYITFPRASDSHHYMSQLIFVQKSDLQHMHAVAGCRVRSWSRGVVEKHIWPVLFQVGRGIATNIWTIDIRPNRSSRTSASIVNLPVWSRLRRLFHLSPGHLPASNSKILFVIGSVSTIHSTSDFCTPKAGHRKWSLELPWRARICVEKGFARPREASTMAVFHLEGICTQRHKPQLTGPWKSSRCWVSF</sequence>
<comment type="caution">
    <text evidence="1">The sequence shown here is derived from an EMBL/GenBank/DDBJ whole genome shotgun (WGS) entry which is preliminary data.</text>
</comment>
<proteinExistence type="predicted"/>
<evidence type="ECO:0000313" key="2">
    <source>
        <dbReference type="Proteomes" id="UP001172155"/>
    </source>
</evidence>
<dbReference type="Proteomes" id="UP001172155">
    <property type="component" value="Unassembled WGS sequence"/>
</dbReference>
<gene>
    <name evidence="1" type="ORF">B0T18DRAFT_395988</name>
</gene>
<dbReference type="AlphaFoldDB" id="A0AA40F8K7"/>
<dbReference type="EMBL" id="JAUKUD010000001">
    <property type="protein sequence ID" value="KAK0753100.1"/>
    <property type="molecule type" value="Genomic_DNA"/>
</dbReference>
<protein>
    <submittedName>
        <fullName evidence="1">Uncharacterized protein</fullName>
    </submittedName>
</protein>
<accession>A0AA40F8K7</accession>
<organism evidence="1 2">
    <name type="scientific">Schizothecium vesticola</name>
    <dbReference type="NCBI Taxonomy" id="314040"/>
    <lineage>
        <taxon>Eukaryota</taxon>
        <taxon>Fungi</taxon>
        <taxon>Dikarya</taxon>
        <taxon>Ascomycota</taxon>
        <taxon>Pezizomycotina</taxon>
        <taxon>Sordariomycetes</taxon>
        <taxon>Sordariomycetidae</taxon>
        <taxon>Sordariales</taxon>
        <taxon>Schizotheciaceae</taxon>
        <taxon>Schizothecium</taxon>
    </lineage>
</organism>
<name>A0AA40F8K7_9PEZI</name>